<dbReference type="PROSITE" id="PS51257">
    <property type="entry name" value="PROKAR_LIPOPROTEIN"/>
    <property type="match status" value="1"/>
</dbReference>
<dbReference type="GO" id="GO:0009055">
    <property type="term" value="F:electron transfer activity"/>
    <property type="evidence" value="ECO:0007669"/>
    <property type="project" value="InterPro"/>
</dbReference>
<evidence type="ECO:0000313" key="2">
    <source>
        <dbReference type="EMBL" id="QNA44073.1"/>
    </source>
</evidence>
<dbReference type="InterPro" id="IPR036909">
    <property type="entry name" value="Cyt_c-like_dom_sf"/>
</dbReference>
<feature type="chain" id="PRO_5028989226" evidence="1">
    <location>
        <begin position="28"/>
        <end position="119"/>
    </location>
</feature>
<dbReference type="AlphaFoldDB" id="A0A7G5XF20"/>
<dbReference type="GO" id="GO:0020037">
    <property type="term" value="F:heme binding"/>
    <property type="evidence" value="ECO:0007669"/>
    <property type="project" value="InterPro"/>
</dbReference>
<proteinExistence type="predicted"/>
<organism evidence="2 3">
    <name type="scientific">Lacibacter sediminis</name>
    <dbReference type="NCBI Taxonomy" id="2760713"/>
    <lineage>
        <taxon>Bacteria</taxon>
        <taxon>Pseudomonadati</taxon>
        <taxon>Bacteroidota</taxon>
        <taxon>Chitinophagia</taxon>
        <taxon>Chitinophagales</taxon>
        <taxon>Chitinophagaceae</taxon>
        <taxon>Lacibacter</taxon>
    </lineage>
</organism>
<accession>A0A7G5XF20</accession>
<name>A0A7G5XF20_9BACT</name>
<reference evidence="3" key="1">
    <citation type="submission" date="2020-08" db="EMBL/GenBank/DDBJ databases">
        <title>Lacibacter sp. S13-6-6 genome sequencing.</title>
        <authorList>
            <person name="Jin L."/>
        </authorList>
    </citation>
    <scope>NUCLEOTIDE SEQUENCE [LARGE SCALE GENOMIC DNA]</scope>
    <source>
        <strain evidence="3">S13-6-6</strain>
    </source>
</reference>
<dbReference type="KEGG" id="lacs:H4075_18660"/>
<dbReference type="Proteomes" id="UP000515344">
    <property type="component" value="Chromosome"/>
</dbReference>
<evidence type="ECO:0000313" key="3">
    <source>
        <dbReference type="Proteomes" id="UP000515344"/>
    </source>
</evidence>
<sequence length="119" mass="13050">MKKFILLTSLCLSFALIIFSCSRKSAAALASKKQAAHVAMYESSVKPLIAAKCSPCHLPAEGGKKKPFDNYDSVKAVSADIVRRIELNPGEKGFMPFKKSKLSAEEIAVFKKWVAEEVK</sequence>
<dbReference type="Gene3D" id="1.10.760.10">
    <property type="entry name" value="Cytochrome c-like domain"/>
    <property type="match status" value="1"/>
</dbReference>
<dbReference type="SUPFAM" id="SSF46626">
    <property type="entry name" value="Cytochrome c"/>
    <property type="match status" value="1"/>
</dbReference>
<keyword evidence="3" id="KW-1185">Reference proteome</keyword>
<evidence type="ECO:0000256" key="1">
    <source>
        <dbReference type="SAM" id="SignalP"/>
    </source>
</evidence>
<dbReference type="RefSeq" id="WP_182802335.1">
    <property type="nucleotide sequence ID" value="NZ_CP060007.1"/>
</dbReference>
<dbReference type="EMBL" id="CP060007">
    <property type="protein sequence ID" value="QNA44073.1"/>
    <property type="molecule type" value="Genomic_DNA"/>
</dbReference>
<gene>
    <name evidence="2" type="ORF">H4075_18660</name>
</gene>
<feature type="signal peptide" evidence="1">
    <location>
        <begin position="1"/>
        <end position="27"/>
    </location>
</feature>
<keyword evidence="1" id="KW-0732">Signal</keyword>
<protein>
    <submittedName>
        <fullName evidence="2">Cytochrome c</fullName>
    </submittedName>
</protein>